<feature type="transmembrane region" description="Helical" evidence="6">
    <location>
        <begin position="414"/>
        <end position="438"/>
    </location>
</feature>
<evidence type="ECO:0000256" key="1">
    <source>
        <dbReference type="ARBA" id="ARBA00004141"/>
    </source>
</evidence>
<evidence type="ECO:0000313" key="9">
    <source>
        <dbReference type="EMBL" id="CAB4869820.1"/>
    </source>
</evidence>
<dbReference type="Pfam" id="PF13520">
    <property type="entry name" value="AA_permease_2"/>
    <property type="match status" value="1"/>
</dbReference>
<feature type="transmembrane region" description="Helical" evidence="6">
    <location>
        <begin position="105"/>
        <end position="129"/>
    </location>
</feature>
<evidence type="ECO:0000313" key="10">
    <source>
        <dbReference type="EMBL" id="CAB4915175.1"/>
    </source>
</evidence>
<feature type="transmembrane region" description="Helical" evidence="6">
    <location>
        <begin position="492"/>
        <end position="512"/>
    </location>
</feature>
<keyword evidence="3 6" id="KW-0812">Transmembrane</keyword>
<feature type="transmembrane region" description="Helical" evidence="6">
    <location>
        <begin position="62"/>
        <end position="84"/>
    </location>
</feature>
<feature type="transmembrane region" description="Helical" evidence="6">
    <location>
        <begin position="375"/>
        <end position="394"/>
    </location>
</feature>
<dbReference type="EMBL" id="CAFBQL010000001">
    <property type="protein sequence ID" value="CAB5051297.1"/>
    <property type="molecule type" value="Genomic_DNA"/>
</dbReference>
<evidence type="ECO:0000313" key="11">
    <source>
        <dbReference type="EMBL" id="CAB5051297.1"/>
    </source>
</evidence>
<evidence type="ECO:0000256" key="4">
    <source>
        <dbReference type="ARBA" id="ARBA00022989"/>
    </source>
</evidence>
<dbReference type="EMBL" id="CAEZWT010000010">
    <property type="protein sequence ID" value="CAB4661431.1"/>
    <property type="molecule type" value="Genomic_DNA"/>
</dbReference>
<dbReference type="EMBL" id="CAFBMV010000002">
    <property type="protein sequence ID" value="CAB4915175.1"/>
    <property type="molecule type" value="Genomic_DNA"/>
</dbReference>
<dbReference type="Gene3D" id="1.20.1740.10">
    <property type="entry name" value="Amino acid/polyamine transporter I"/>
    <property type="match status" value="1"/>
</dbReference>
<feature type="transmembrane region" description="Helical" evidence="6">
    <location>
        <begin position="180"/>
        <end position="201"/>
    </location>
</feature>
<reference evidence="8" key="1">
    <citation type="submission" date="2020-05" db="EMBL/GenBank/DDBJ databases">
        <authorList>
            <person name="Chiriac C."/>
            <person name="Salcher M."/>
            <person name="Ghai R."/>
            <person name="Kavagutti S V."/>
        </authorList>
    </citation>
    <scope>NUCLEOTIDE SEQUENCE</scope>
</reference>
<gene>
    <name evidence="7" type="ORF">UFOPK2289_00542</name>
    <name evidence="8" type="ORF">UFOPK2822_00275</name>
    <name evidence="9" type="ORF">UFOPK3346_00964</name>
    <name evidence="10" type="ORF">UFOPK3670_00311</name>
    <name evidence="11" type="ORF">UFOPK4308_00071</name>
</gene>
<protein>
    <submittedName>
        <fullName evidence="8">Unannotated protein</fullName>
    </submittedName>
</protein>
<feature type="transmembrane region" description="Helical" evidence="6">
    <location>
        <begin position="149"/>
        <end position="168"/>
    </location>
</feature>
<proteinExistence type="predicted"/>
<evidence type="ECO:0000256" key="3">
    <source>
        <dbReference type="ARBA" id="ARBA00022692"/>
    </source>
</evidence>
<keyword evidence="2" id="KW-0813">Transport</keyword>
<feature type="transmembrane region" description="Helical" evidence="6">
    <location>
        <begin position="458"/>
        <end position="480"/>
    </location>
</feature>
<feature type="transmembrane region" description="Helical" evidence="6">
    <location>
        <begin position="230"/>
        <end position="249"/>
    </location>
</feature>
<feature type="transmembrane region" description="Helical" evidence="6">
    <location>
        <begin position="270"/>
        <end position="291"/>
    </location>
</feature>
<dbReference type="GO" id="GO:0022857">
    <property type="term" value="F:transmembrane transporter activity"/>
    <property type="evidence" value="ECO:0007669"/>
    <property type="project" value="InterPro"/>
</dbReference>
<dbReference type="EMBL" id="CAFBLE010000007">
    <property type="protein sequence ID" value="CAB4869820.1"/>
    <property type="molecule type" value="Genomic_DNA"/>
</dbReference>
<dbReference type="GO" id="GO:0016020">
    <property type="term" value="C:membrane"/>
    <property type="evidence" value="ECO:0007669"/>
    <property type="project" value="UniProtKB-SubCell"/>
</dbReference>
<feature type="transmembrane region" description="Helical" evidence="6">
    <location>
        <begin position="34"/>
        <end position="56"/>
    </location>
</feature>
<evidence type="ECO:0000256" key="2">
    <source>
        <dbReference type="ARBA" id="ARBA00022448"/>
    </source>
</evidence>
<dbReference type="EMBL" id="CAEZZC010000003">
    <property type="protein sequence ID" value="CAB4742614.1"/>
    <property type="molecule type" value="Genomic_DNA"/>
</dbReference>
<evidence type="ECO:0000256" key="5">
    <source>
        <dbReference type="ARBA" id="ARBA00023136"/>
    </source>
</evidence>
<keyword evidence="4 6" id="KW-1133">Transmembrane helix</keyword>
<accession>A0A6J6T6T6</accession>
<evidence type="ECO:0000313" key="7">
    <source>
        <dbReference type="EMBL" id="CAB4661431.1"/>
    </source>
</evidence>
<comment type="subcellular location">
    <subcellularLocation>
        <location evidence="1">Membrane</location>
        <topology evidence="1">Multi-pass membrane protein</topology>
    </subcellularLocation>
</comment>
<dbReference type="AlphaFoldDB" id="A0A6J6T6T6"/>
<evidence type="ECO:0000256" key="6">
    <source>
        <dbReference type="SAM" id="Phobius"/>
    </source>
</evidence>
<dbReference type="PANTHER" id="PTHR45649:SF26">
    <property type="entry name" value="OS04G0435100 PROTEIN"/>
    <property type="match status" value="1"/>
</dbReference>
<sequence>MSDQNHSNAAEEHRLGALGYKQELSRVLSKFDSFSVAFTYLSPMVGIYSLFVLGVGSGGPRYIWLMLIPVIGMYFVALIFGELGSHYPVSGALYQYSKFTVSRKYGWWVGWFYLMALLVTIAAVDTGVVPYLTTLLNSWFKMHLDPANHMTLMTITLALLAIQTTLNVTGAKMMGRIASIGSYVEIFGTFGIALILAAAGFNHGFGFLFSTQGAEVVGTNSLGVDFGGNWWTGAALIAVLAHAFIFYGFESAGDVAEETKDASKQVPKAMRQALLVGAFTSFVLVAALLLATPSDPAGYAQATSFAGGIPYILSTAISSSFLRDILLLAVIFAFFSCGSSIQGASARMLFSYARDGAVPAAKTVSKVSPRFHTPVNALLLGALVPLIFTLLVNITPSKDLKILFFTYPANVSALVSLVSFGVSGIYLAFLLTVLGALIARSRGWKANGHFTLGGKGMIINIIALAYLVIMFINLVIPTGLASPRGALFNLDWVTLVVIAVIGLVGVVVYAIAQPGKHESANK</sequence>
<dbReference type="PANTHER" id="PTHR45649">
    <property type="entry name" value="AMINO-ACID PERMEASE BAT1"/>
    <property type="match status" value="1"/>
</dbReference>
<evidence type="ECO:0000313" key="8">
    <source>
        <dbReference type="EMBL" id="CAB4742614.1"/>
    </source>
</evidence>
<dbReference type="PIRSF" id="PIRSF006060">
    <property type="entry name" value="AA_transporter"/>
    <property type="match status" value="1"/>
</dbReference>
<organism evidence="8">
    <name type="scientific">freshwater metagenome</name>
    <dbReference type="NCBI Taxonomy" id="449393"/>
    <lineage>
        <taxon>unclassified sequences</taxon>
        <taxon>metagenomes</taxon>
        <taxon>ecological metagenomes</taxon>
    </lineage>
</organism>
<keyword evidence="5 6" id="KW-0472">Membrane</keyword>
<dbReference type="InterPro" id="IPR002293">
    <property type="entry name" value="AA/rel_permease1"/>
</dbReference>
<name>A0A6J6T6T6_9ZZZZ</name>